<comment type="caution">
    <text evidence="1">The sequence shown here is derived from an EMBL/GenBank/DDBJ whole genome shotgun (WGS) entry which is preliminary data.</text>
</comment>
<reference evidence="1" key="1">
    <citation type="journal article" date="2021" name="PeerJ">
        <title>Extensive microbial diversity within the chicken gut microbiome revealed by metagenomics and culture.</title>
        <authorList>
            <person name="Gilroy R."/>
            <person name="Ravi A."/>
            <person name="Getino M."/>
            <person name="Pursley I."/>
            <person name="Horton D.L."/>
            <person name="Alikhan N.F."/>
            <person name="Baker D."/>
            <person name="Gharbi K."/>
            <person name="Hall N."/>
            <person name="Watson M."/>
            <person name="Adriaenssens E.M."/>
            <person name="Foster-Nyarko E."/>
            <person name="Jarju S."/>
            <person name="Secka A."/>
            <person name="Antonio M."/>
            <person name="Oren A."/>
            <person name="Chaudhuri R.R."/>
            <person name="La Ragione R."/>
            <person name="Hildebrand F."/>
            <person name="Pallen M.J."/>
        </authorList>
    </citation>
    <scope>NUCLEOTIDE SEQUENCE</scope>
    <source>
        <strain evidence="1">ChiGjej6B6-14162</strain>
    </source>
</reference>
<dbReference type="InterPro" id="IPR025347">
    <property type="entry name" value="DUF4251"/>
</dbReference>
<proteinExistence type="predicted"/>
<reference evidence="1" key="2">
    <citation type="submission" date="2021-04" db="EMBL/GenBank/DDBJ databases">
        <authorList>
            <person name="Gilroy R."/>
        </authorList>
    </citation>
    <scope>NUCLEOTIDE SEQUENCE</scope>
    <source>
        <strain evidence="1">ChiGjej6B6-14162</strain>
    </source>
</reference>
<dbReference type="AlphaFoldDB" id="A0A9D1X9T6"/>
<organism evidence="1 2">
    <name type="scientific">Candidatus Parabacteroides intestinipullorum</name>
    <dbReference type="NCBI Taxonomy" id="2838723"/>
    <lineage>
        <taxon>Bacteria</taxon>
        <taxon>Pseudomonadati</taxon>
        <taxon>Bacteroidota</taxon>
        <taxon>Bacteroidia</taxon>
        <taxon>Bacteroidales</taxon>
        <taxon>Tannerellaceae</taxon>
        <taxon>Parabacteroides</taxon>
    </lineage>
</organism>
<dbReference type="Gene3D" id="2.40.128.410">
    <property type="match status" value="1"/>
</dbReference>
<evidence type="ECO:0000313" key="1">
    <source>
        <dbReference type="EMBL" id="HIX75186.1"/>
    </source>
</evidence>
<protein>
    <submittedName>
        <fullName evidence="1">DUF4251 domain-containing protein</fullName>
    </submittedName>
</protein>
<dbReference type="EMBL" id="DXEL01000061">
    <property type="protein sequence ID" value="HIX75186.1"/>
    <property type="molecule type" value="Genomic_DNA"/>
</dbReference>
<name>A0A9D1X9T6_9BACT</name>
<sequence>MFSVGVLASLLALPVSARQGKDEMAPAIKTALEAKDYRVEVTFMTPMKGRSRALTSSYYLAVRNDSIFSCLPYVGEAYSVPYGGGKGLVFDAPIEHYEAEPGKKGRMEIQIKTRNEEDSYLYRLTVQPNGSVSVNVQPTRRQPISFSGRME</sequence>
<evidence type="ECO:0000313" key="2">
    <source>
        <dbReference type="Proteomes" id="UP000886740"/>
    </source>
</evidence>
<gene>
    <name evidence="1" type="ORF">H9977_09180</name>
</gene>
<accession>A0A9D1X9T6</accession>
<dbReference type="Proteomes" id="UP000886740">
    <property type="component" value="Unassembled WGS sequence"/>
</dbReference>
<dbReference type="Pfam" id="PF14059">
    <property type="entry name" value="DUF4251"/>
    <property type="match status" value="1"/>
</dbReference>